<reference evidence="3 4" key="1">
    <citation type="submission" date="2019-03" db="EMBL/GenBank/DDBJ databases">
        <title>Genomic Encyclopedia of Type Strains, Phase IV (KMG-IV): sequencing the most valuable type-strain genomes for metagenomic binning, comparative biology and taxonomic classification.</title>
        <authorList>
            <person name="Goeker M."/>
        </authorList>
    </citation>
    <scope>NUCLEOTIDE SEQUENCE [LARGE SCALE GENOMIC DNA]</scope>
    <source>
        <strain evidence="3 4">DSM 100059</strain>
    </source>
</reference>
<sequence length="228" mass="24599">MKNLLLLVTLAAALGGPLAAGAQTTDSTRTDSTSSAAPAGSHWRTYRAETGPRRYRYNSDDDNGSFKQHLMVGGGLSLSFYSGEFLIGANPYVGYAFTKWLDAGVAINFQYYSESPEATYTNASYHNTLLGAGLFARVYPISFLFLQVQPERNEIWQKEFVSGQTTASLSYGVNSFLVGGGVKLGPPDSRSWGFISVLFDVGGSSLSPYNGPANNILPILRFGYNIGL</sequence>
<evidence type="ECO:0000256" key="1">
    <source>
        <dbReference type="SAM" id="MobiDB-lite"/>
    </source>
</evidence>
<evidence type="ECO:0000256" key="2">
    <source>
        <dbReference type="SAM" id="SignalP"/>
    </source>
</evidence>
<evidence type="ECO:0000313" key="4">
    <source>
        <dbReference type="Proteomes" id="UP000294498"/>
    </source>
</evidence>
<protein>
    <recommendedName>
        <fullName evidence="5">Outer membrane protein with beta-barrel domain</fullName>
    </recommendedName>
</protein>
<keyword evidence="4" id="KW-1185">Reference proteome</keyword>
<proteinExistence type="predicted"/>
<dbReference type="EMBL" id="SODV01000001">
    <property type="protein sequence ID" value="TDW99179.1"/>
    <property type="molecule type" value="Genomic_DNA"/>
</dbReference>
<feature type="signal peptide" evidence="2">
    <location>
        <begin position="1"/>
        <end position="22"/>
    </location>
</feature>
<dbReference type="RefSeq" id="WP_133989682.1">
    <property type="nucleotide sequence ID" value="NZ_SODV01000001.1"/>
</dbReference>
<dbReference type="AlphaFoldDB" id="A0A4R8DMG4"/>
<organism evidence="3 4">
    <name type="scientific">Dinghuibacter silviterrae</name>
    <dbReference type="NCBI Taxonomy" id="1539049"/>
    <lineage>
        <taxon>Bacteria</taxon>
        <taxon>Pseudomonadati</taxon>
        <taxon>Bacteroidota</taxon>
        <taxon>Chitinophagia</taxon>
        <taxon>Chitinophagales</taxon>
        <taxon>Chitinophagaceae</taxon>
        <taxon>Dinghuibacter</taxon>
    </lineage>
</organism>
<feature type="region of interest" description="Disordered" evidence="1">
    <location>
        <begin position="20"/>
        <end position="43"/>
    </location>
</feature>
<evidence type="ECO:0008006" key="5">
    <source>
        <dbReference type="Google" id="ProtNLM"/>
    </source>
</evidence>
<keyword evidence="2" id="KW-0732">Signal</keyword>
<dbReference type="Proteomes" id="UP000294498">
    <property type="component" value="Unassembled WGS sequence"/>
</dbReference>
<feature type="compositionally biased region" description="Low complexity" evidence="1">
    <location>
        <begin position="20"/>
        <end position="35"/>
    </location>
</feature>
<accession>A0A4R8DMG4</accession>
<dbReference type="OrthoDB" id="1098580at2"/>
<feature type="chain" id="PRO_5020534262" description="Outer membrane protein with beta-barrel domain" evidence="2">
    <location>
        <begin position="23"/>
        <end position="228"/>
    </location>
</feature>
<gene>
    <name evidence="3" type="ORF">EDB95_0187</name>
</gene>
<evidence type="ECO:0000313" key="3">
    <source>
        <dbReference type="EMBL" id="TDW99179.1"/>
    </source>
</evidence>
<comment type="caution">
    <text evidence="3">The sequence shown here is derived from an EMBL/GenBank/DDBJ whole genome shotgun (WGS) entry which is preliminary data.</text>
</comment>
<name>A0A4R8DMG4_9BACT</name>